<dbReference type="InterPro" id="IPR036397">
    <property type="entry name" value="RNaseH_sf"/>
</dbReference>
<dbReference type="EMBL" id="CP072384">
    <property type="protein sequence ID" value="QUC09556.1"/>
    <property type="molecule type" value="Genomic_DNA"/>
</dbReference>
<reference evidence="2 3" key="1">
    <citation type="submission" date="2021-03" db="EMBL/GenBank/DDBJ databases">
        <title>Human Oral Microbial Genomes.</title>
        <authorList>
            <person name="Johnston C.D."/>
            <person name="Chen T."/>
            <person name="Dewhirst F.E."/>
        </authorList>
    </citation>
    <scope>NUCLEOTIDE SEQUENCE [LARGE SCALE GENOMIC DNA]</scope>
    <source>
        <strain evidence="2 3">DSMZ 100122</strain>
    </source>
</reference>
<organism evidence="2 3">
    <name type="scientific">Arachnia rubra</name>
    <dbReference type="NCBI Taxonomy" id="1547448"/>
    <lineage>
        <taxon>Bacteria</taxon>
        <taxon>Bacillati</taxon>
        <taxon>Actinomycetota</taxon>
        <taxon>Actinomycetes</taxon>
        <taxon>Propionibacteriales</taxon>
        <taxon>Propionibacteriaceae</taxon>
        <taxon>Arachnia</taxon>
    </lineage>
</organism>
<protein>
    <submittedName>
        <fullName evidence="2">IS3 family transposase</fullName>
    </submittedName>
</protein>
<dbReference type="Gene3D" id="3.30.420.10">
    <property type="entry name" value="Ribonuclease H-like superfamily/Ribonuclease H"/>
    <property type="match status" value="1"/>
</dbReference>
<keyword evidence="3" id="KW-1185">Reference proteome</keyword>
<sequence length="256" mass="28702">MLVERGVHASLDLVRQLMHRAGLVACQPRKRVRTTIPAQDLHHRPDLVKRNFTANKPGQNWVGDITYIPTWEGFTYLATVMDCYSKKIIGYAIAGNMRTRLVAEALHMAVRNQPPIVGETVFHSDRGSQYTSADYAEIMNTYGIRASVGRIGSCYDNAAAESFNATCKKEVVNRKIYPTRKHAIKDVTAWIEQLLQSETTSLGVRVPHTQPRPPRMEPTPASSLEIPFFSSVHKTHSTPNSTPFCSPHYSISLLIQ</sequence>
<dbReference type="Pfam" id="PF00665">
    <property type="entry name" value="rve"/>
    <property type="match status" value="1"/>
</dbReference>
<dbReference type="InterPro" id="IPR012337">
    <property type="entry name" value="RNaseH-like_sf"/>
</dbReference>
<dbReference type="Proteomes" id="UP000678513">
    <property type="component" value="Chromosome"/>
</dbReference>
<evidence type="ECO:0000313" key="3">
    <source>
        <dbReference type="Proteomes" id="UP000678513"/>
    </source>
</evidence>
<name>A0ABX7Y935_9ACTN</name>
<dbReference type="NCBIfam" id="NF033516">
    <property type="entry name" value="transpos_IS3"/>
    <property type="match status" value="1"/>
</dbReference>
<proteinExistence type="predicted"/>
<dbReference type="PANTHER" id="PTHR46889:SF4">
    <property type="entry name" value="TRANSPOSASE INSO FOR INSERTION SEQUENCE ELEMENT IS911B-RELATED"/>
    <property type="match status" value="1"/>
</dbReference>
<evidence type="ECO:0000259" key="1">
    <source>
        <dbReference type="PROSITE" id="PS50994"/>
    </source>
</evidence>
<dbReference type="InterPro" id="IPR048020">
    <property type="entry name" value="Transpos_IS3"/>
</dbReference>
<dbReference type="PANTHER" id="PTHR46889">
    <property type="entry name" value="TRANSPOSASE INSF FOR INSERTION SEQUENCE IS3B-RELATED"/>
    <property type="match status" value="1"/>
</dbReference>
<dbReference type="InterPro" id="IPR001584">
    <property type="entry name" value="Integrase_cat-core"/>
</dbReference>
<feature type="domain" description="Integrase catalytic" evidence="1">
    <location>
        <begin position="53"/>
        <end position="228"/>
    </location>
</feature>
<dbReference type="SUPFAM" id="SSF53098">
    <property type="entry name" value="Ribonuclease H-like"/>
    <property type="match status" value="1"/>
</dbReference>
<dbReference type="InterPro" id="IPR050900">
    <property type="entry name" value="Transposase_IS3/IS150/IS904"/>
</dbReference>
<accession>A0ABX7Y935</accession>
<gene>
    <name evidence="2" type="ORF">J5A65_01115</name>
</gene>
<dbReference type="PROSITE" id="PS50994">
    <property type="entry name" value="INTEGRASE"/>
    <property type="match status" value="1"/>
</dbReference>
<evidence type="ECO:0000313" key="2">
    <source>
        <dbReference type="EMBL" id="QUC09556.1"/>
    </source>
</evidence>